<dbReference type="OrthoDB" id="433924at2759"/>
<protein>
    <submittedName>
        <fullName evidence="2">8440_t:CDS:1</fullName>
    </submittedName>
</protein>
<feature type="non-terminal residue" evidence="2">
    <location>
        <position position="133"/>
    </location>
</feature>
<feature type="domain" description="Chromo" evidence="1">
    <location>
        <begin position="91"/>
        <end position="133"/>
    </location>
</feature>
<sequence>MSAILIKILTIKQEIYQILKYNAKSEMKLFEKVTYNETIPRVTGFYYEANKKNITGVYDDGQYFDPLSTNYKSNDDLRYISGDPIEPLFPISEGEIFYQKIDKRNVSSGKLRYLVKWVGYPPSENSLVDEDDV</sequence>
<proteinExistence type="predicted"/>
<dbReference type="InterPro" id="IPR000953">
    <property type="entry name" value="Chromo/chromo_shadow_dom"/>
</dbReference>
<evidence type="ECO:0000313" key="2">
    <source>
        <dbReference type="EMBL" id="CAG8634086.1"/>
    </source>
</evidence>
<dbReference type="PROSITE" id="PS50013">
    <property type="entry name" value="CHROMO_2"/>
    <property type="match status" value="1"/>
</dbReference>
<dbReference type="EMBL" id="CAJVPS010007371">
    <property type="protein sequence ID" value="CAG8634086.1"/>
    <property type="molecule type" value="Genomic_DNA"/>
</dbReference>
<organism evidence="2 3">
    <name type="scientific">Ambispora leptoticha</name>
    <dbReference type="NCBI Taxonomy" id="144679"/>
    <lineage>
        <taxon>Eukaryota</taxon>
        <taxon>Fungi</taxon>
        <taxon>Fungi incertae sedis</taxon>
        <taxon>Mucoromycota</taxon>
        <taxon>Glomeromycotina</taxon>
        <taxon>Glomeromycetes</taxon>
        <taxon>Archaeosporales</taxon>
        <taxon>Ambisporaceae</taxon>
        <taxon>Ambispora</taxon>
    </lineage>
</organism>
<comment type="caution">
    <text evidence="2">The sequence shown here is derived from an EMBL/GenBank/DDBJ whole genome shotgun (WGS) entry which is preliminary data.</text>
</comment>
<dbReference type="Gene3D" id="2.40.50.40">
    <property type="match status" value="1"/>
</dbReference>
<name>A0A9N9DAH1_9GLOM</name>
<gene>
    <name evidence="2" type="ORF">ALEPTO_LOCUS9471</name>
</gene>
<dbReference type="SUPFAM" id="SSF54160">
    <property type="entry name" value="Chromo domain-like"/>
    <property type="match status" value="1"/>
</dbReference>
<dbReference type="AlphaFoldDB" id="A0A9N9DAH1"/>
<dbReference type="CDD" id="cd00024">
    <property type="entry name" value="CD_CSD"/>
    <property type="match status" value="1"/>
</dbReference>
<evidence type="ECO:0000313" key="3">
    <source>
        <dbReference type="Proteomes" id="UP000789508"/>
    </source>
</evidence>
<dbReference type="InterPro" id="IPR016197">
    <property type="entry name" value="Chromo-like_dom_sf"/>
</dbReference>
<keyword evidence="3" id="KW-1185">Reference proteome</keyword>
<accession>A0A9N9DAH1</accession>
<reference evidence="2" key="1">
    <citation type="submission" date="2021-06" db="EMBL/GenBank/DDBJ databases">
        <authorList>
            <person name="Kallberg Y."/>
            <person name="Tangrot J."/>
            <person name="Rosling A."/>
        </authorList>
    </citation>
    <scope>NUCLEOTIDE SEQUENCE</scope>
    <source>
        <strain evidence="2">FL130A</strain>
    </source>
</reference>
<evidence type="ECO:0000259" key="1">
    <source>
        <dbReference type="PROSITE" id="PS50013"/>
    </source>
</evidence>
<dbReference type="Proteomes" id="UP000789508">
    <property type="component" value="Unassembled WGS sequence"/>
</dbReference>